<reference evidence="2" key="1">
    <citation type="journal article" date="2021" name="Open Biol.">
        <title>Shared evolutionary footprints suggest mitochondrial oxidative damage underlies multiple complex I losses in fungi.</title>
        <authorList>
            <person name="Schikora-Tamarit M.A."/>
            <person name="Marcet-Houben M."/>
            <person name="Nosek J."/>
            <person name="Gabaldon T."/>
        </authorList>
    </citation>
    <scope>NUCLEOTIDE SEQUENCE</scope>
    <source>
        <strain evidence="2">CBS6075</strain>
    </source>
</reference>
<dbReference type="Proteomes" id="UP000769157">
    <property type="component" value="Unassembled WGS sequence"/>
</dbReference>
<sequence length="149" mass="16146">MARLPADEYRYEIIPTEIVVHVVAGDSQSLQTLVKSEVLRVVCESSVIEVVFLEHKRDNQQQDATCDGSRPSDPAEVGVSGNQVGSKWTQVCSKSSGQDVDCHHGTQLVSKENAAQTELDLGLGCSLGKPNKDLRSKCVACVLYFGIPD</sequence>
<evidence type="ECO:0000313" key="3">
    <source>
        <dbReference type="Proteomes" id="UP000769157"/>
    </source>
</evidence>
<proteinExistence type="predicted"/>
<accession>A0A9P8PA64</accession>
<dbReference type="RefSeq" id="XP_046062536.1">
    <property type="nucleotide sequence ID" value="XM_046202684.1"/>
</dbReference>
<keyword evidence="3" id="KW-1185">Reference proteome</keyword>
<evidence type="ECO:0000256" key="1">
    <source>
        <dbReference type="SAM" id="MobiDB-lite"/>
    </source>
</evidence>
<protein>
    <submittedName>
        <fullName evidence="2">Uncharacterized protein</fullName>
    </submittedName>
</protein>
<comment type="caution">
    <text evidence="2">The sequence shown here is derived from an EMBL/GenBank/DDBJ whole genome shotgun (WGS) entry which is preliminary data.</text>
</comment>
<evidence type="ECO:0000313" key="2">
    <source>
        <dbReference type="EMBL" id="KAH3668122.1"/>
    </source>
</evidence>
<reference evidence="2" key="2">
    <citation type="submission" date="2021-01" db="EMBL/GenBank/DDBJ databases">
        <authorList>
            <person name="Schikora-Tamarit M.A."/>
        </authorList>
    </citation>
    <scope>NUCLEOTIDE SEQUENCE</scope>
    <source>
        <strain evidence="2">CBS6075</strain>
    </source>
</reference>
<organism evidence="2 3">
    <name type="scientific">Ogataea philodendri</name>
    <dbReference type="NCBI Taxonomy" id="1378263"/>
    <lineage>
        <taxon>Eukaryota</taxon>
        <taxon>Fungi</taxon>
        <taxon>Dikarya</taxon>
        <taxon>Ascomycota</taxon>
        <taxon>Saccharomycotina</taxon>
        <taxon>Pichiomycetes</taxon>
        <taxon>Pichiales</taxon>
        <taxon>Pichiaceae</taxon>
        <taxon>Ogataea</taxon>
    </lineage>
</organism>
<dbReference type="EMBL" id="JAEUBE010000158">
    <property type="protein sequence ID" value="KAH3668122.1"/>
    <property type="molecule type" value="Genomic_DNA"/>
</dbReference>
<feature type="region of interest" description="Disordered" evidence="1">
    <location>
        <begin position="62"/>
        <end position="82"/>
    </location>
</feature>
<gene>
    <name evidence="2" type="ORF">OGAPHI_001876</name>
</gene>
<dbReference type="AlphaFoldDB" id="A0A9P8PA64"/>
<dbReference type="GeneID" id="70233843"/>
<name>A0A9P8PA64_9ASCO</name>